<comment type="catalytic activity">
    <reaction evidence="8">
        <text>a 3'-end 3'-phospho-ribonucleotide-RNA + a 5'-end dephospho-ribonucleoside-RNA + GTP = a ribonucleotidyl-ribonucleotide-RNA + GMP + diphosphate</text>
        <dbReference type="Rhea" id="RHEA:68076"/>
        <dbReference type="Rhea" id="RHEA-COMP:10463"/>
        <dbReference type="Rhea" id="RHEA-COMP:13936"/>
        <dbReference type="Rhea" id="RHEA-COMP:17355"/>
        <dbReference type="ChEBI" id="CHEBI:33019"/>
        <dbReference type="ChEBI" id="CHEBI:37565"/>
        <dbReference type="ChEBI" id="CHEBI:58115"/>
        <dbReference type="ChEBI" id="CHEBI:83062"/>
        <dbReference type="ChEBI" id="CHEBI:138284"/>
        <dbReference type="ChEBI" id="CHEBI:173118"/>
        <dbReference type="EC" id="6.5.1.8"/>
    </reaction>
</comment>
<feature type="binding site" evidence="10">
    <location>
        <begin position="303"/>
        <end position="306"/>
    </location>
    <ligand>
        <name>GMP</name>
        <dbReference type="ChEBI" id="CHEBI:58115"/>
    </ligand>
</feature>
<keyword evidence="5" id="KW-0692">RNA repair</keyword>
<accession>C7MXQ0</accession>
<dbReference type="RefSeq" id="WP_015786642.1">
    <property type="nucleotide sequence ID" value="NC_013159.1"/>
</dbReference>
<dbReference type="InterPro" id="IPR036025">
    <property type="entry name" value="RtcB-like_sf"/>
</dbReference>
<dbReference type="AlphaFoldDB" id="C7MXQ0"/>
<evidence type="ECO:0000256" key="9">
    <source>
        <dbReference type="PIRSR" id="PIRSR601233-1"/>
    </source>
</evidence>
<protein>
    <recommendedName>
        <fullName evidence="1">3'-phosphate/5'-hydroxy nucleic acid ligase</fullName>
        <ecNumber evidence="1">6.5.1.8</ecNumber>
    </recommendedName>
</protein>
<dbReference type="FunFam" id="3.90.1860.10:FF:000003">
    <property type="entry name" value="RNA-splicing ligase RtcB"/>
    <property type="match status" value="1"/>
</dbReference>
<evidence type="ECO:0000256" key="1">
    <source>
        <dbReference type="ARBA" id="ARBA00012726"/>
    </source>
</evidence>
<dbReference type="STRING" id="471857.Svir_23210"/>
<evidence type="ECO:0000256" key="8">
    <source>
        <dbReference type="ARBA" id="ARBA00047746"/>
    </source>
</evidence>
<evidence type="ECO:0000256" key="7">
    <source>
        <dbReference type="ARBA" id="ARBA00023211"/>
    </source>
</evidence>
<feature type="binding site" evidence="11">
    <location>
        <position position="162"/>
    </location>
    <ligand>
        <name>Mn(2+)</name>
        <dbReference type="ChEBI" id="CHEBI:29035"/>
        <label>1</label>
    </ligand>
</feature>
<comment type="cofactor">
    <cofactor evidence="11">
        <name>Mn(2+)</name>
        <dbReference type="ChEBI" id="CHEBI:29035"/>
    </cofactor>
    <text evidence="11">Binds 2 manganese ions per subunit.</text>
</comment>
<feature type="binding site" evidence="10">
    <location>
        <begin position="161"/>
        <end position="165"/>
    </location>
    <ligand>
        <name>GMP</name>
        <dbReference type="ChEBI" id="CHEBI:58115"/>
    </ligand>
</feature>
<feature type="binding site" evidence="10">
    <location>
        <position position="397"/>
    </location>
    <ligand>
        <name>GMP</name>
        <dbReference type="ChEBI" id="CHEBI:58115"/>
    </ligand>
</feature>
<dbReference type="Proteomes" id="UP000000841">
    <property type="component" value="Chromosome"/>
</dbReference>
<evidence type="ECO:0000256" key="6">
    <source>
        <dbReference type="ARBA" id="ARBA00023134"/>
    </source>
</evidence>
<evidence type="ECO:0000256" key="10">
    <source>
        <dbReference type="PIRSR" id="PIRSR601233-2"/>
    </source>
</evidence>
<evidence type="ECO:0000256" key="5">
    <source>
        <dbReference type="ARBA" id="ARBA00022800"/>
    </source>
</evidence>
<evidence type="ECO:0000256" key="11">
    <source>
        <dbReference type="PIRSR" id="PIRSR601233-3"/>
    </source>
</evidence>
<feature type="binding site" evidence="11">
    <location>
        <position position="271"/>
    </location>
    <ligand>
        <name>Mn(2+)</name>
        <dbReference type="ChEBI" id="CHEBI:29035"/>
        <label>2</label>
    </ligand>
</feature>
<feature type="binding site" evidence="11">
    <location>
        <position position="75"/>
    </location>
    <ligand>
        <name>Mn(2+)</name>
        <dbReference type="ChEBI" id="CHEBI:29035"/>
        <label>1</label>
    </ligand>
</feature>
<feature type="binding site" evidence="10">
    <location>
        <position position="310"/>
    </location>
    <ligand>
        <name>GMP</name>
        <dbReference type="ChEBI" id="CHEBI:58115"/>
    </ligand>
</feature>
<proteinExistence type="predicted"/>
<dbReference type="HOGENOM" id="CLU_022279_1_1_11"/>
<dbReference type="PANTHER" id="PTHR43749:SF2">
    <property type="entry name" value="RNA-SPLICING LIGASE RTCB"/>
    <property type="match status" value="1"/>
</dbReference>
<dbReference type="GO" id="GO:0170057">
    <property type="term" value="F:RNA ligase (GTP) activity"/>
    <property type="evidence" value="ECO:0007669"/>
    <property type="project" value="UniProtKB-EC"/>
</dbReference>
<keyword evidence="3 11" id="KW-0479">Metal-binding</keyword>
<dbReference type="InterPro" id="IPR001233">
    <property type="entry name" value="RtcB"/>
</dbReference>
<feature type="active site" description="GMP-histidine intermediate" evidence="9">
    <location>
        <position position="327"/>
    </location>
</feature>
<evidence type="ECO:0000256" key="2">
    <source>
        <dbReference type="ARBA" id="ARBA00022598"/>
    </source>
</evidence>
<name>C7MXQ0_SACVD</name>
<dbReference type="GO" id="GO:0006281">
    <property type="term" value="P:DNA repair"/>
    <property type="evidence" value="ECO:0007669"/>
    <property type="project" value="TreeGrafter"/>
</dbReference>
<organism evidence="12 13">
    <name type="scientific">Saccharomonospora viridis (strain ATCC 15386 / DSM 43017 / JCM 3036 / CCUG 5913 / NBRC 12207 / NCIMB 9602 / P101)</name>
    <name type="common">Thermoactinomyces viridis</name>
    <dbReference type="NCBI Taxonomy" id="471857"/>
    <lineage>
        <taxon>Bacteria</taxon>
        <taxon>Bacillati</taxon>
        <taxon>Actinomycetota</taxon>
        <taxon>Actinomycetes</taxon>
        <taxon>Pseudonocardiales</taxon>
        <taxon>Pseudonocardiaceae</taxon>
        <taxon>Saccharomonospora</taxon>
    </lineage>
</organism>
<dbReference type="GO" id="GO:0030145">
    <property type="term" value="F:manganese ion binding"/>
    <property type="evidence" value="ECO:0007669"/>
    <property type="project" value="TreeGrafter"/>
</dbReference>
<keyword evidence="13" id="KW-1185">Reference proteome</keyword>
<feature type="binding site" evidence="10">
    <location>
        <begin position="271"/>
        <end position="272"/>
    </location>
    <ligand>
        <name>GMP</name>
        <dbReference type="ChEBI" id="CHEBI:58115"/>
    </ligand>
</feature>
<dbReference type="GO" id="GO:0042245">
    <property type="term" value="P:RNA repair"/>
    <property type="evidence" value="ECO:0007669"/>
    <property type="project" value="UniProtKB-KW"/>
</dbReference>
<evidence type="ECO:0000256" key="3">
    <source>
        <dbReference type="ARBA" id="ARBA00022723"/>
    </source>
</evidence>
<dbReference type="InterPro" id="IPR052915">
    <property type="entry name" value="RtcB-like"/>
</dbReference>
<dbReference type="GO" id="GO:0005525">
    <property type="term" value="F:GTP binding"/>
    <property type="evidence" value="ECO:0007669"/>
    <property type="project" value="UniProtKB-KW"/>
</dbReference>
<keyword evidence="2" id="KW-0436">Ligase</keyword>
<dbReference type="SUPFAM" id="SSF103365">
    <property type="entry name" value="Hypothetical protein PH1602"/>
    <property type="match status" value="1"/>
</dbReference>
<reference evidence="12 13" key="1">
    <citation type="journal article" date="2009" name="Stand. Genomic Sci.">
        <title>Complete genome sequence of Saccharomonospora viridis type strain (P101).</title>
        <authorList>
            <person name="Pati A."/>
            <person name="Sikorski J."/>
            <person name="Nolan M."/>
            <person name="Lapidus A."/>
            <person name="Copeland A."/>
            <person name="Glavina Del Rio T."/>
            <person name="Lucas S."/>
            <person name="Chen F."/>
            <person name="Tice H."/>
            <person name="Pitluck S."/>
            <person name="Cheng J.F."/>
            <person name="Chertkov O."/>
            <person name="Brettin T."/>
            <person name="Han C."/>
            <person name="Detter J.C."/>
            <person name="Kuske C."/>
            <person name="Bruce D."/>
            <person name="Goodwin L."/>
            <person name="Chain P."/>
            <person name="D'haeseleer P."/>
            <person name="Chen A."/>
            <person name="Palaniappan K."/>
            <person name="Ivanova N."/>
            <person name="Mavromatis K."/>
            <person name="Mikhailova N."/>
            <person name="Rohde M."/>
            <person name="Tindall B.J."/>
            <person name="Goker M."/>
            <person name="Bristow J."/>
            <person name="Eisen J.A."/>
            <person name="Markowitz V."/>
            <person name="Hugenholtz P."/>
            <person name="Kyrpides N.C."/>
            <person name="Klenk H.P."/>
        </authorList>
    </citation>
    <scope>NUCLEOTIDE SEQUENCE [LARGE SCALE GENOMIC DNA]</scope>
    <source>
        <strain evidence="13">ATCC 15386 / DSM 43017 / JCM 3036 / NBRC 12207 / P101</strain>
    </source>
</reference>
<dbReference type="KEGG" id="svi:Svir_23210"/>
<sequence length="398" mass="43107">MSVYTTIEGARTDIRLWTDPATVEDEALRQLHNVTTLPWIHGVAVMPDVHYGKGATVGSVIALRDAVSPAAVGVDIGCGMSAVRTSLTASDLPDDLGPLRKRIEDAVPVGFDMHDRPVDVARVTGVGGWGEFWSRFSSLHPGVQKLRERAHRQLGTLGGGNHFIEVCLEQGGEDDGRVWLMLHSGSRGIGNELAKRHIEIAKSLPHNADLPDRDLAVFVTGTPEMEAYRNDLYWAQEYAARNRATMLALVKKALADEVPGVRFDEPISCHHNYVAEERYDGVDLMVTRKGAIRAAKGDLGIIPGSMGTGSYIVRGLGNEASFQSASHGAGRRMSRAKARRSFTAADLAEQTRGVECRKDAGVVDEIPGAYKDIDSVIKAQSDLVEVVAHLKQVVCVKG</sequence>
<evidence type="ECO:0000313" key="13">
    <source>
        <dbReference type="Proteomes" id="UP000000841"/>
    </source>
</evidence>
<dbReference type="GO" id="GO:0006396">
    <property type="term" value="P:RNA processing"/>
    <property type="evidence" value="ECO:0007669"/>
    <property type="project" value="InterPro"/>
</dbReference>
<dbReference type="PANTHER" id="PTHR43749">
    <property type="entry name" value="RNA-SPLICING LIGASE RTCB"/>
    <property type="match status" value="1"/>
</dbReference>
<dbReference type="eggNOG" id="COG1690">
    <property type="taxonomic scope" value="Bacteria"/>
</dbReference>
<dbReference type="EMBL" id="CP001683">
    <property type="protein sequence ID" value="ACU97329.1"/>
    <property type="molecule type" value="Genomic_DNA"/>
</dbReference>
<feature type="binding site" evidence="10">
    <location>
        <begin position="327"/>
        <end position="330"/>
    </location>
    <ligand>
        <name>GMP</name>
        <dbReference type="ChEBI" id="CHEBI:58115"/>
    </ligand>
</feature>
<keyword evidence="6 10" id="KW-0342">GTP-binding</keyword>
<feature type="binding site" evidence="11">
    <location>
        <position position="183"/>
    </location>
    <ligand>
        <name>Mn(2+)</name>
        <dbReference type="ChEBI" id="CHEBI:29035"/>
        <label>2</label>
    </ligand>
</feature>
<dbReference type="GO" id="GO:0003909">
    <property type="term" value="F:DNA ligase activity"/>
    <property type="evidence" value="ECO:0007669"/>
    <property type="project" value="TreeGrafter"/>
</dbReference>
<dbReference type="Gene3D" id="3.90.1860.10">
    <property type="entry name" value="tRNA-splicing ligase RtcB"/>
    <property type="match status" value="1"/>
</dbReference>
<keyword evidence="4 10" id="KW-0547">Nucleotide-binding</keyword>
<dbReference type="Pfam" id="PF01139">
    <property type="entry name" value="RtcB"/>
    <property type="match status" value="1"/>
</dbReference>
<evidence type="ECO:0000313" key="12">
    <source>
        <dbReference type="EMBL" id="ACU97329.1"/>
    </source>
</evidence>
<gene>
    <name evidence="12" type="ordered locus">Svir_23210</name>
</gene>
<dbReference type="EC" id="6.5.1.8" evidence="1"/>
<evidence type="ECO:0000256" key="4">
    <source>
        <dbReference type="ARBA" id="ARBA00022741"/>
    </source>
</evidence>
<keyword evidence="7 11" id="KW-0464">Manganese</keyword>